<sequence length="124" mass="13043">MKRLLQLPGSGFLPPGSGFLPPGSGSLPPGLGPCLRHVYNSTYWLRPRSPAHQQGPSMLTEAPRHIMLTAAYQQAMCSLEPRAPKATCPLGHVPTRAPCSLGHMPPLGYAPPSGYVPPSGSAPI</sequence>
<dbReference type="EMBL" id="QGKY02001250">
    <property type="protein sequence ID" value="KAF2560493.1"/>
    <property type="molecule type" value="Genomic_DNA"/>
</dbReference>
<dbReference type="AlphaFoldDB" id="A0A8S9HR66"/>
<name>A0A8S9HR66_BRACR</name>
<proteinExistence type="predicted"/>
<gene>
    <name evidence="1" type="ORF">F2Q70_00017436</name>
</gene>
<comment type="caution">
    <text evidence="1">The sequence shown here is derived from an EMBL/GenBank/DDBJ whole genome shotgun (WGS) entry which is preliminary data.</text>
</comment>
<reference evidence="1" key="1">
    <citation type="submission" date="2019-12" db="EMBL/GenBank/DDBJ databases">
        <title>Genome sequencing and annotation of Brassica cretica.</title>
        <authorList>
            <person name="Studholme D.J."/>
            <person name="Sarris P.F."/>
        </authorList>
    </citation>
    <scope>NUCLEOTIDE SEQUENCE</scope>
    <source>
        <strain evidence="1">PFS-102/07</strain>
        <tissue evidence="1">Leaf</tissue>
    </source>
</reference>
<organism evidence="1">
    <name type="scientific">Brassica cretica</name>
    <name type="common">Mustard</name>
    <dbReference type="NCBI Taxonomy" id="69181"/>
    <lineage>
        <taxon>Eukaryota</taxon>
        <taxon>Viridiplantae</taxon>
        <taxon>Streptophyta</taxon>
        <taxon>Embryophyta</taxon>
        <taxon>Tracheophyta</taxon>
        <taxon>Spermatophyta</taxon>
        <taxon>Magnoliopsida</taxon>
        <taxon>eudicotyledons</taxon>
        <taxon>Gunneridae</taxon>
        <taxon>Pentapetalae</taxon>
        <taxon>rosids</taxon>
        <taxon>malvids</taxon>
        <taxon>Brassicales</taxon>
        <taxon>Brassicaceae</taxon>
        <taxon>Brassiceae</taxon>
        <taxon>Brassica</taxon>
    </lineage>
</organism>
<evidence type="ECO:0000313" key="1">
    <source>
        <dbReference type="EMBL" id="KAF2560493.1"/>
    </source>
</evidence>
<protein>
    <submittedName>
        <fullName evidence="1">Uncharacterized protein</fullName>
    </submittedName>
</protein>
<accession>A0A8S9HR66</accession>